<dbReference type="PANTHER" id="PTHR30143">
    <property type="entry name" value="ACID HYDRATASE"/>
    <property type="match status" value="1"/>
</dbReference>
<dbReference type="InterPro" id="IPR036663">
    <property type="entry name" value="Fumarylacetoacetase_C_sf"/>
</dbReference>
<reference evidence="1 3" key="1">
    <citation type="journal article" date="2015" name="Int. J. Syst. Evol. Microbiol.">
        <title>Complete genome sequence of Salinicoccus halodurans H3B36, isolated from the Qaidam Basin in China.</title>
        <authorList>
            <person name="Jiang K."/>
            <person name="Xue Y."/>
            <person name="Ma Y."/>
        </authorList>
    </citation>
    <scope>NUCLEOTIDE SEQUENCE [LARGE SCALE GENOMIC DNA]</scope>
    <source>
        <strain evidence="1 3">H3B36</strain>
    </source>
</reference>
<dbReference type="EMBL" id="FOTB01000002">
    <property type="protein sequence ID" value="SFK68761.1"/>
    <property type="molecule type" value="Genomic_DNA"/>
</dbReference>
<dbReference type="RefSeq" id="WP_046791078.1">
    <property type="nucleotide sequence ID" value="NZ_CP011366.1"/>
</dbReference>
<evidence type="ECO:0000313" key="2">
    <source>
        <dbReference type="EMBL" id="SFK68761.1"/>
    </source>
</evidence>
<dbReference type="PANTHER" id="PTHR30143:SF0">
    <property type="entry name" value="2-KETO-4-PENTENOATE HYDRATASE"/>
    <property type="match status" value="1"/>
</dbReference>
<dbReference type="EMBL" id="CP011366">
    <property type="protein sequence ID" value="AKG74899.1"/>
    <property type="molecule type" value="Genomic_DNA"/>
</dbReference>
<organism evidence="2 4">
    <name type="scientific">Salinicoccus halodurans</name>
    <dbReference type="NCBI Taxonomy" id="407035"/>
    <lineage>
        <taxon>Bacteria</taxon>
        <taxon>Bacillati</taxon>
        <taxon>Bacillota</taxon>
        <taxon>Bacilli</taxon>
        <taxon>Bacillales</taxon>
        <taxon>Staphylococcaceae</taxon>
        <taxon>Salinicoccus</taxon>
    </lineage>
</organism>
<dbReference type="GO" id="GO:0008684">
    <property type="term" value="F:2-oxopent-4-enoate hydratase activity"/>
    <property type="evidence" value="ECO:0007669"/>
    <property type="project" value="TreeGrafter"/>
</dbReference>
<dbReference type="InterPro" id="IPR050772">
    <property type="entry name" value="Hydratase-Decarb/MhpD_sf"/>
</dbReference>
<dbReference type="KEGG" id="shv:AAT16_12290"/>
<protein>
    <submittedName>
        <fullName evidence="1 2">Hydratase</fullName>
    </submittedName>
</protein>
<accession>A0A0F7HMY3</accession>
<reference evidence="2 4" key="3">
    <citation type="submission" date="2016-10" db="EMBL/GenBank/DDBJ databases">
        <authorList>
            <person name="Varghese N."/>
            <person name="Submissions S."/>
        </authorList>
    </citation>
    <scope>NUCLEOTIDE SEQUENCE [LARGE SCALE GENOMIC DNA]</scope>
    <source>
        <strain evidence="2 4">CGMCC 1.6501</strain>
    </source>
</reference>
<name>A0A0F7HMY3_9STAP</name>
<gene>
    <name evidence="1" type="ORF">AAT16_12290</name>
    <name evidence="2" type="ORF">SAMN05216235_1175</name>
</gene>
<dbReference type="Proteomes" id="UP000183090">
    <property type="component" value="Unassembled WGS sequence"/>
</dbReference>
<dbReference type="OrthoDB" id="9792137at2"/>
<proteinExistence type="predicted"/>
<evidence type="ECO:0000313" key="4">
    <source>
        <dbReference type="Proteomes" id="UP000183090"/>
    </source>
</evidence>
<keyword evidence="3" id="KW-1185">Reference proteome</keyword>
<dbReference type="GO" id="GO:0005737">
    <property type="term" value="C:cytoplasm"/>
    <property type="evidence" value="ECO:0007669"/>
    <property type="project" value="TreeGrafter"/>
</dbReference>
<reference evidence="3" key="2">
    <citation type="submission" date="2015-04" db="EMBL/GenBank/DDBJ databases">
        <title>Complete genome sequence of Salinicoccus halodurans strain H3B36, isolated from the Qaidam basin of China.</title>
        <authorList>
            <person name="Ma Y."/>
            <person name="Jiang K."/>
            <person name="Xue Y."/>
        </authorList>
    </citation>
    <scope>NUCLEOTIDE SEQUENCE [LARGE SCALE GENOMIC DNA]</scope>
    <source>
        <strain evidence="3">H3B36</strain>
    </source>
</reference>
<evidence type="ECO:0000313" key="3">
    <source>
        <dbReference type="Proteomes" id="UP000034029"/>
    </source>
</evidence>
<sequence>MSATEKLYDAYINNKPLKRGVIGITDLEKAYEVQDEVLNLKIENGEELSGYKISLTSKETQDIFKSDQPLYGAMTNRTILESISLSDFNIPLLEMELIFIVDEIVFPEDNEEDILRKCRVAPGAEVPDGRYEDWFPNIDLYEVVSDGAVNGAVIFGEPRKFEYKDLDDIKGTLSFNGEVIKEGRSTEVLGHPAKAVKWLAKALSERSRTLNAGLFVSAGTFNIPVELKAGNYTVEYENIGKVEFEVTE</sequence>
<evidence type="ECO:0000313" key="1">
    <source>
        <dbReference type="EMBL" id="AKG74899.1"/>
    </source>
</evidence>
<dbReference type="AlphaFoldDB" id="A0A0F7HMY3"/>
<dbReference type="Proteomes" id="UP000034029">
    <property type="component" value="Chromosome"/>
</dbReference>
<dbReference type="Gene3D" id="3.90.850.10">
    <property type="entry name" value="Fumarylacetoacetase-like, C-terminal domain"/>
    <property type="match status" value="1"/>
</dbReference>
<dbReference type="SUPFAM" id="SSF56529">
    <property type="entry name" value="FAH"/>
    <property type="match status" value="1"/>
</dbReference>